<evidence type="ECO:0000313" key="3">
    <source>
        <dbReference type="Proteomes" id="UP000886998"/>
    </source>
</evidence>
<protein>
    <submittedName>
        <fullName evidence="2">Uncharacterized protein</fullName>
    </submittedName>
</protein>
<dbReference type="AlphaFoldDB" id="A0A8X7BQL2"/>
<dbReference type="Proteomes" id="UP000886998">
    <property type="component" value="Unassembled WGS sequence"/>
</dbReference>
<proteinExistence type="predicted"/>
<evidence type="ECO:0000256" key="1">
    <source>
        <dbReference type="SAM" id="MobiDB-lite"/>
    </source>
</evidence>
<gene>
    <name evidence="2" type="ORF">TNIN_121901</name>
</gene>
<organism evidence="2 3">
    <name type="scientific">Trichonephila inaurata madagascariensis</name>
    <dbReference type="NCBI Taxonomy" id="2747483"/>
    <lineage>
        <taxon>Eukaryota</taxon>
        <taxon>Metazoa</taxon>
        <taxon>Ecdysozoa</taxon>
        <taxon>Arthropoda</taxon>
        <taxon>Chelicerata</taxon>
        <taxon>Arachnida</taxon>
        <taxon>Araneae</taxon>
        <taxon>Araneomorphae</taxon>
        <taxon>Entelegynae</taxon>
        <taxon>Araneoidea</taxon>
        <taxon>Nephilidae</taxon>
        <taxon>Trichonephila</taxon>
        <taxon>Trichonephila inaurata</taxon>
    </lineage>
</organism>
<accession>A0A8X7BQL2</accession>
<feature type="compositionally biased region" description="Basic residues" evidence="1">
    <location>
        <begin position="15"/>
        <end position="33"/>
    </location>
</feature>
<name>A0A8X7BQL2_9ARAC</name>
<keyword evidence="3" id="KW-1185">Reference proteome</keyword>
<evidence type="ECO:0000313" key="2">
    <source>
        <dbReference type="EMBL" id="GFY38972.1"/>
    </source>
</evidence>
<reference evidence="2" key="1">
    <citation type="submission" date="2020-08" db="EMBL/GenBank/DDBJ databases">
        <title>Multicomponent nature underlies the extraordinary mechanical properties of spider dragline silk.</title>
        <authorList>
            <person name="Kono N."/>
            <person name="Nakamura H."/>
            <person name="Mori M."/>
            <person name="Yoshida Y."/>
            <person name="Ohtoshi R."/>
            <person name="Malay A.D."/>
            <person name="Moran D.A.P."/>
            <person name="Tomita M."/>
            <person name="Numata K."/>
            <person name="Arakawa K."/>
        </authorList>
    </citation>
    <scope>NUCLEOTIDE SEQUENCE</scope>
</reference>
<dbReference type="EMBL" id="BMAV01001134">
    <property type="protein sequence ID" value="GFY38972.1"/>
    <property type="molecule type" value="Genomic_DNA"/>
</dbReference>
<feature type="region of interest" description="Disordered" evidence="1">
    <location>
        <begin position="1"/>
        <end position="38"/>
    </location>
</feature>
<comment type="caution">
    <text evidence="2">The sequence shown here is derived from an EMBL/GenBank/DDBJ whole genome shotgun (WGS) entry which is preliminary data.</text>
</comment>
<sequence length="140" mass="15811">MISNKSAVSNEIRKSSRKRMEAKKKKKRSRGKKALPSEIPTWRKDKGSFITNPGRIYEKGILRSTHLFSSFDYLAAFTPKKAFSSYGMHFLSVLQNAPYQASLFSHFPLVAEIIPLPFHSEASADKLPSMFSIGDVLIDE</sequence>